<evidence type="ECO:0000313" key="4">
    <source>
        <dbReference type="EMBL" id="OLU38007.1"/>
    </source>
</evidence>
<dbReference type="EMBL" id="MPJW01000183">
    <property type="protein sequence ID" value="OLU38007.1"/>
    <property type="molecule type" value="Genomic_DNA"/>
</dbReference>
<dbReference type="PANTHER" id="PTHR30345">
    <property type="entry name" value="RIBOSE-5-PHOSPHATE ISOMERASE B"/>
    <property type="match status" value="1"/>
</dbReference>
<evidence type="ECO:0000313" key="5">
    <source>
        <dbReference type="Proteomes" id="UP000186341"/>
    </source>
</evidence>
<dbReference type="GO" id="GO:0005975">
    <property type="term" value="P:carbohydrate metabolic process"/>
    <property type="evidence" value="ECO:0007669"/>
    <property type="project" value="InterPro"/>
</dbReference>
<keyword evidence="5" id="KW-1185">Reference proteome</keyword>
<organism evidence="4 5">
    <name type="scientific">Ileibacterium valens</name>
    <dbReference type="NCBI Taxonomy" id="1862668"/>
    <lineage>
        <taxon>Bacteria</taxon>
        <taxon>Bacillati</taxon>
        <taxon>Bacillota</taxon>
        <taxon>Erysipelotrichia</taxon>
        <taxon>Erysipelotrichales</taxon>
        <taxon>Erysipelotrichaceae</taxon>
        <taxon>Ileibacterium</taxon>
    </lineage>
</organism>
<dbReference type="InterPro" id="IPR003500">
    <property type="entry name" value="RpiB_LacA_LacB"/>
</dbReference>
<dbReference type="AlphaFoldDB" id="A0A1U7NEJ6"/>
<dbReference type="GO" id="GO:0016861">
    <property type="term" value="F:intramolecular oxidoreductase activity, interconverting aldoses and ketoses"/>
    <property type="evidence" value="ECO:0007669"/>
    <property type="project" value="UniProtKB-ARBA"/>
</dbReference>
<sequence length="149" mass="16151">MKIAMANDHAATDMKKEIGKMLSDEGYEVIDFGTDDNASCDYPDYAKKCAQAVANKEADFGIVICGTGIGISIAANKVNKIRCGLCHDVTTARLTREHNDANMLALGARTTGMETAKDIVHTFLNTPFSEGANHIRRINKLSDIEASQK</sequence>
<feature type="active site" description="Proton acceptor" evidence="3">
    <location>
        <position position="65"/>
    </location>
</feature>
<dbReference type="NCBIfam" id="NF004051">
    <property type="entry name" value="PRK05571.1"/>
    <property type="match status" value="1"/>
</dbReference>
<name>A0A1U7NEJ6_9FIRM</name>
<proteinExistence type="inferred from homology"/>
<dbReference type="GeneID" id="82203340"/>
<dbReference type="Pfam" id="PF02502">
    <property type="entry name" value="LacAB_rpiB"/>
    <property type="match status" value="1"/>
</dbReference>
<dbReference type="RefSeq" id="WP_075820434.1">
    <property type="nucleotide sequence ID" value="NZ_CAJUTZ010000072.1"/>
</dbReference>
<dbReference type="SUPFAM" id="SSF89623">
    <property type="entry name" value="Ribose/Galactose isomerase RpiB/AlsB"/>
    <property type="match status" value="1"/>
</dbReference>
<dbReference type="InterPro" id="IPR004785">
    <property type="entry name" value="RpiB"/>
</dbReference>
<dbReference type="OrthoDB" id="1778624at2"/>
<dbReference type="PANTHER" id="PTHR30345:SF0">
    <property type="entry name" value="DNA DAMAGE-REPAIR_TOLERATION PROTEIN DRT102"/>
    <property type="match status" value="1"/>
</dbReference>
<dbReference type="NCBIfam" id="TIGR01120">
    <property type="entry name" value="rpiB"/>
    <property type="match status" value="1"/>
</dbReference>
<dbReference type="Proteomes" id="UP000186341">
    <property type="component" value="Unassembled WGS sequence"/>
</dbReference>
<reference evidence="4 5" key="1">
    <citation type="submission" date="2016-11" db="EMBL/GenBank/DDBJ databases">
        <title>Description of two novel members of the family Erysipelotrichaceae: Ileibacterium lipovorans gen. nov., sp. nov. and Dubosiella newyorkensis, gen. nov., sp. nov.</title>
        <authorList>
            <person name="Cox L.M."/>
            <person name="Sohn J."/>
            <person name="Tyrrell K.L."/>
            <person name="Citron D.M."/>
            <person name="Lawson P.A."/>
            <person name="Patel N.B."/>
            <person name="Iizumi T."/>
            <person name="Perez-Perez G.I."/>
            <person name="Goldstein E.J."/>
            <person name="Blaser M.J."/>
        </authorList>
    </citation>
    <scope>NUCLEOTIDE SEQUENCE [LARGE SCALE GENOMIC DNA]</scope>
    <source>
        <strain evidence="4 5">NYU-BL-A3</strain>
    </source>
</reference>
<evidence type="ECO:0000256" key="2">
    <source>
        <dbReference type="ARBA" id="ARBA00023235"/>
    </source>
</evidence>
<dbReference type="PIRSF" id="PIRSF005384">
    <property type="entry name" value="RpiB_LacA_B"/>
    <property type="match status" value="1"/>
</dbReference>
<accession>A0A1U7NEJ6</accession>
<keyword evidence="2 4" id="KW-0413">Isomerase</keyword>
<evidence type="ECO:0000256" key="1">
    <source>
        <dbReference type="ARBA" id="ARBA00008754"/>
    </source>
</evidence>
<feature type="active site" description="Proton donor" evidence="3">
    <location>
        <position position="98"/>
    </location>
</feature>
<dbReference type="InterPro" id="IPR036569">
    <property type="entry name" value="RpiB_LacA_LacB_sf"/>
</dbReference>
<comment type="caution">
    <text evidence="4">The sequence shown here is derived from an EMBL/GenBank/DDBJ whole genome shotgun (WGS) entry which is preliminary data.</text>
</comment>
<comment type="similarity">
    <text evidence="1">Belongs to the LacAB/RpiB family.</text>
</comment>
<dbReference type="Gene3D" id="3.40.1400.10">
    <property type="entry name" value="Sugar-phosphate isomerase, RpiB/LacA/LacB"/>
    <property type="match status" value="1"/>
</dbReference>
<evidence type="ECO:0000256" key="3">
    <source>
        <dbReference type="PIRSR" id="PIRSR005384-1"/>
    </source>
</evidence>
<gene>
    <name evidence="4" type="ORF">BO222_09205</name>
</gene>
<protein>
    <submittedName>
        <fullName evidence="4">Ribose 5-phosphate isomerase B</fullName>
    </submittedName>
</protein>
<dbReference type="NCBIfam" id="TIGR00689">
    <property type="entry name" value="rpiB_lacA_lacB"/>
    <property type="match status" value="1"/>
</dbReference>